<keyword evidence="3" id="KW-1185">Reference proteome</keyword>
<dbReference type="AlphaFoldDB" id="A0A240U754"/>
<evidence type="ECO:0000313" key="1">
    <source>
        <dbReference type="EMBL" id="ART53679.1"/>
    </source>
</evidence>
<dbReference type="KEGG" id="acin:CBP34_13475"/>
<dbReference type="KEGG" id="acin:CBP34_13755"/>
<dbReference type="Proteomes" id="UP000194432">
    <property type="component" value="Chromosome 1"/>
</dbReference>
<sequence>MHCLLCKESIPLKSNLGVVEELTRLLAPFVDRAPLCCPRPGCSNGAVSAPNPAAYYRFGKTEGGSARYRCRTCKKTFSEPLRATLRQREPRKNVPVLTSLMNKMPLTRITEAHGISPQTVYDKLDFFAKQAEAFAAKHERRLPEVVRGTKRYLAIDRQEYAVNWTHRKDRRNVVIRALGTADLETGFVYGMHINFDGSLSADTVEADAASCGDYTAAAPFRRYARLWLRPDYTKAVADSATRVAKRIRSGLTLEEDILKTYQEAEIRGDVESPEMVGAHQRFPATGMQVHAEYTMYAHFYYLHGLLSSAEKLRFYMDQESGIRAACLAAFEDEIRDRRADAFFVRLGKELSVDAKRKVIRRSKDAFAAECDANPELDEHQVKVLMMKRELAAAATIGKWSDRWAAHPFPNQAEPEKAVCYLTDFGDLDEDHKARLHLKASLHAIDRFFMSVRRRLNMLERPVATSSKAGRTWYGYSAYQPENIGKLLTVFRAYYNYCLAGRDGMTPAMRLGLTSAPISPSELLGQ</sequence>
<accession>A0A240U754</accession>
<organism evidence="2 3">
    <name type="scientific">Acidovorax carolinensis</name>
    <dbReference type="NCBI Taxonomy" id="553814"/>
    <lineage>
        <taxon>Bacteria</taxon>
        <taxon>Pseudomonadati</taxon>
        <taxon>Pseudomonadota</taxon>
        <taxon>Betaproteobacteria</taxon>
        <taxon>Burkholderiales</taxon>
        <taxon>Comamonadaceae</taxon>
        <taxon>Acidovorax</taxon>
    </lineage>
</organism>
<proteinExistence type="predicted"/>
<evidence type="ECO:0000313" key="2">
    <source>
        <dbReference type="EMBL" id="ART53685.1"/>
    </source>
</evidence>
<name>A0A240U754_9BURK</name>
<evidence type="ECO:0000313" key="3">
    <source>
        <dbReference type="Proteomes" id="UP000194432"/>
    </source>
</evidence>
<dbReference type="EMBL" id="CP021361">
    <property type="protein sequence ID" value="ART53679.1"/>
    <property type="molecule type" value="Genomic_DNA"/>
</dbReference>
<gene>
    <name evidence="1" type="ORF">CBP34_13475</name>
    <name evidence="2" type="ORF">CBP34_13755</name>
</gene>
<reference evidence="2 3" key="1">
    <citation type="submission" date="2017-05" db="EMBL/GenBank/DDBJ databases">
        <title>Polyphasic characterization of four soil-derived phenanthrene-degrading Acidovorax strains and proposal of Acidovorax phenanthrenivorans sp. nov.</title>
        <authorList>
            <person name="Singleton D.R."/>
            <person name="Lee J."/>
            <person name="Dickey A.N."/>
            <person name="Stroud A."/>
            <person name="Scholl E.H."/>
            <person name="Wright F.A."/>
            <person name="Aitken M.D."/>
        </authorList>
    </citation>
    <scope>NUCLEOTIDE SEQUENCE [LARGE SCALE GENOMIC DNA]</scope>
    <source>
        <strain evidence="2">NA3</strain>
    </source>
</reference>
<protein>
    <submittedName>
        <fullName evidence="2">Uncharacterized protein</fullName>
    </submittedName>
</protein>
<dbReference type="EMBL" id="CP021361">
    <property type="protein sequence ID" value="ART53685.1"/>
    <property type="molecule type" value="Genomic_DNA"/>
</dbReference>